<dbReference type="VEuPathDB" id="VectorBase:AALF021968"/>
<protein>
    <submittedName>
        <fullName evidence="2">Uncharacterized protein</fullName>
    </submittedName>
</protein>
<evidence type="ECO:0000256" key="1">
    <source>
        <dbReference type="SAM" id="MobiDB-lite"/>
    </source>
</evidence>
<dbReference type="EMBL" id="GAPW01005615">
    <property type="protein sequence ID" value="JAC07983.1"/>
    <property type="molecule type" value="mRNA"/>
</dbReference>
<name>A0A023EF49_AEDAL</name>
<proteinExistence type="evidence at transcript level"/>
<sequence length="147" mass="16939">MDRRLVKSTFAIVDGGCQIKGFNRHQKNSDNIWINFILNQHRTHLEAAKAFAGQQQRVANLEQRSSQLEIFIKEQQQINQATLDALKALQAEMRAAGGQRRNKQRAIKQGYSDEEESDDDTEHVCDECQRTLKCLEYLVEKKLKVGH</sequence>
<evidence type="ECO:0000313" key="2">
    <source>
        <dbReference type="EMBL" id="JAC07983.1"/>
    </source>
</evidence>
<dbReference type="AlphaFoldDB" id="A0A023EF49"/>
<organism evidence="2">
    <name type="scientific">Aedes albopictus</name>
    <name type="common">Asian tiger mosquito</name>
    <name type="synonym">Stegomyia albopicta</name>
    <dbReference type="NCBI Taxonomy" id="7160"/>
    <lineage>
        <taxon>Eukaryota</taxon>
        <taxon>Metazoa</taxon>
        <taxon>Ecdysozoa</taxon>
        <taxon>Arthropoda</taxon>
        <taxon>Hexapoda</taxon>
        <taxon>Insecta</taxon>
        <taxon>Pterygota</taxon>
        <taxon>Neoptera</taxon>
        <taxon>Endopterygota</taxon>
        <taxon>Diptera</taxon>
        <taxon>Nematocera</taxon>
        <taxon>Culicoidea</taxon>
        <taxon>Culicidae</taxon>
        <taxon>Culicinae</taxon>
        <taxon>Aedini</taxon>
        <taxon>Aedes</taxon>
        <taxon>Stegomyia</taxon>
    </lineage>
</organism>
<reference evidence="2" key="1">
    <citation type="journal article" date="2014" name="PLoS Negl. Trop. Dis.">
        <title>Identification and characterization of seminal fluid proteins in the Asian tiger mosquito, Aedes albopictus.</title>
        <authorList>
            <person name="Boes K.E."/>
            <person name="Ribeiro J.M."/>
            <person name="Wong A."/>
            <person name="Harrington L.C."/>
            <person name="Wolfner M.F."/>
            <person name="Sirot L.K."/>
        </authorList>
    </citation>
    <scope>NUCLEOTIDE SEQUENCE</scope>
    <source>
        <tissue evidence="2">Reproductive organs</tissue>
    </source>
</reference>
<feature type="region of interest" description="Disordered" evidence="1">
    <location>
        <begin position="94"/>
        <end position="119"/>
    </location>
</feature>
<accession>A0A023EF49</accession>